<feature type="active site" evidence="11">
    <location>
        <position position="273"/>
    </location>
</feature>
<feature type="domain" description="Tyr recombinase" evidence="12">
    <location>
        <begin position="115"/>
        <end position="295"/>
    </location>
</feature>
<keyword evidence="4 11" id="KW-0963">Cytoplasm</keyword>
<dbReference type="CDD" id="cd00798">
    <property type="entry name" value="INT_XerDC_C"/>
    <property type="match status" value="1"/>
</dbReference>
<dbReference type="GO" id="GO:0003677">
    <property type="term" value="F:DNA binding"/>
    <property type="evidence" value="ECO:0007669"/>
    <property type="project" value="UniProtKB-UniRule"/>
</dbReference>
<dbReference type="Pfam" id="PF02899">
    <property type="entry name" value="Phage_int_SAM_1"/>
    <property type="match status" value="1"/>
</dbReference>
<keyword evidence="5 11" id="KW-0132">Cell division</keyword>
<dbReference type="RefSeq" id="WP_164209620.1">
    <property type="nucleotide sequence ID" value="NZ_JAAGSC010000031.1"/>
</dbReference>
<comment type="function">
    <text evidence="11">Site-specific tyrosine recombinase, which acts by catalyzing the cutting and rejoining of the recombining DNA molecules. The XerC-XerD complex is essential to convert dimers of the bacterial chromosome into monomers to permit their segregation at cell division. It also contributes to the segregational stability of plasmids.</text>
</comment>
<dbReference type="GO" id="GO:0009037">
    <property type="term" value="F:tyrosine-based site-specific recombinase activity"/>
    <property type="evidence" value="ECO:0007669"/>
    <property type="project" value="UniProtKB-UniRule"/>
</dbReference>
<evidence type="ECO:0000256" key="5">
    <source>
        <dbReference type="ARBA" id="ARBA00022618"/>
    </source>
</evidence>
<keyword evidence="8 11" id="KW-0238">DNA-binding</keyword>
<proteinExistence type="inferred from homology"/>
<dbReference type="InterPro" id="IPR044068">
    <property type="entry name" value="CB"/>
</dbReference>
<evidence type="ECO:0000313" key="15">
    <source>
        <dbReference type="Proteomes" id="UP000484885"/>
    </source>
</evidence>
<dbReference type="InterPro" id="IPR010998">
    <property type="entry name" value="Integrase_recombinase_N"/>
</dbReference>
<feature type="active site" evidence="11">
    <location>
        <position position="154"/>
    </location>
</feature>
<keyword evidence="15" id="KW-1185">Reference proteome</keyword>
<dbReference type="GO" id="GO:0051301">
    <property type="term" value="P:cell division"/>
    <property type="evidence" value="ECO:0007669"/>
    <property type="project" value="UniProtKB-UniRule"/>
</dbReference>
<evidence type="ECO:0000313" key="14">
    <source>
        <dbReference type="EMBL" id="NDY94448.1"/>
    </source>
</evidence>
<dbReference type="InterPro" id="IPR011010">
    <property type="entry name" value="DNA_brk_join_enz"/>
</dbReference>
<dbReference type="Pfam" id="PF00589">
    <property type="entry name" value="Phage_integrase"/>
    <property type="match status" value="1"/>
</dbReference>
<dbReference type="GO" id="GO:0005737">
    <property type="term" value="C:cytoplasm"/>
    <property type="evidence" value="ECO:0007669"/>
    <property type="project" value="UniProtKB-SubCell"/>
</dbReference>
<keyword evidence="7 11" id="KW-0229">DNA integration</keyword>
<comment type="caution">
    <text evidence="14">The sequence shown here is derived from an EMBL/GenBank/DDBJ whole genome shotgun (WGS) entry which is preliminary data.</text>
</comment>
<keyword evidence="9 11" id="KW-0233">DNA recombination</keyword>
<feature type="active site" evidence="11">
    <location>
        <position position="250"/>
    </location>
</feature>
<dbReference type="GO" id="GO:0007059">
    <property type="term" value="P:chromosome segregation"/>
    <property type="evidence" value="ECO:0007669"/>
    <property type="project" value="UniProtKB-UniRule"/>
</dbReference>
<dbReference type="AlphaFoldDB" id="A0A845UV45"/>
<comment type="subcellular location">
    <subcellularLocation>
        <location evidence="1 11">Cytoplasm</location>
    </subcellularLocation>
</comment>
<organism evidence="14 15">
    <name type="scientific">Wenzhouxiangella limi</name>
    <dbReference type="NCBI Taxonomy" id="2707351"/>
    <lineage>
        <taxon>Bacteria</taxon>
        <taxon>Pseudomonadati</taxon>
        <taxon>Pseudomonadota</taxon>
        <taxon>Gammaproteobacteria</taxon>
        <taxon>Chromatiales</taxon>
        <taxon>Wenzhouxiangellaceae</taxon>
        <taxon>Wenzhouxiangella</taxon>
    </lineage>
</organism>
<evidence type="ECO:0000259" key="13">
    <source>
        <dbReference type="PROSITE" id="PS51900"/>
    </source>
</evidence>
<reference evidence="14 15" key="1">
    <citation type="submission" date="2020-02" db="EMBL/GenBank/DDBJ databases">
        <authorList>
            <person name="Zhang X.-Y."/>
        </authorList>
    </citation>
    <scope>NUCLEOTIDE SEQUENCE [LARGE SCALE GENOMIC DNA]</scope>
    <source>
        <strain evidence="14 15">C33</strain>
    </source>
</reference>
<dbReference type="PROSITE" id="PS51900">
    <property type="entry name" value="CB"/>
    <property type="match status" value="1"/>
</dbReference>
<dbReference type="InterPro" id="IPR004107">
    <property type="entry name" value="Integrase_SAM-like_N"/>
</dbReference>
<dbReference type="PROSITE" id="PS51898">
    <property type="entry name" value="TYR_RECOMBINASE"/>
    <property type="match status" value="1"/>
</dbReference>
<evidence type="ECO:0000256" key="7">
    <source>
        <dbReference type="ARBA" id="ARBA00022908"/>
    </source>
</evidence>
<feature type="active site" description="O-(3'-phospho-DNA)-tyrosine intermediate" evidence="11">
    <location>
        <position position="282"/>
    </location>
</feature>
<keyword evidence="10 11" id="KW-0131">Cell cycle</keyword>
<name>A0A845UV45_9GAMM</name>
<dbReference type="PANTHER" id="PTHR30349">
    <property type="entry name" value="PHAGE INTEGRASE-RELATED"/>
    <property type="match status" value="1"/>
</dbReference>
<protein>
    <recommendedName>
        <fullName evidence="3 11">Tyrosine recombinase XerC</fullName>
    </recommendedName>
</protein>
<evidence type="ECO:0000256" key="1">
    <source>
        <dbReference type="ARBA" id="ARBA00004496"/>
    </source>
</evidence>
<feature type="active site" evidence="11">
    <location>
        <position position="247"/>
    </location>
</feature>
<dbReference type="Gene3D" id="1.10.443.10">
    <property type="entry name" value="Intergrase catalytic core"/>
    <property type="match status" value="1"/>
</dbReference>
<feature type="domain" description="Core-binding (CB)" evidence="13">
    <location>
        <begin position="10"/>
        <end position="94"/>
    </location>
</feature>
<dbReference type="SUPFAM" id="SSF56349">
    <property type="entry name" value="DNA breaking-rejoining enzymes"/>
    <property type="match status" value="1"/>
</dbReference>
<accession>A0A845UV45</accession>
<dbReference type="InterPro" id="IPR011931">
    <property type="entry name" value="Recomb_XerC"/>
</dbReference>
<evidence type="ECO:0000259" key="12">
    <source>
        <dbReference type="PROSITE" id="PS51898"/>
    </source>
</evidence>
<evidence type="ECO:0000256" key="4">
    <source>
        <dbReference type="ARBA" id="ARBA00022490"/>
    </source>
</evidence>
<evidence type="ECO:0000256" key="3">
    <source>
        <dbReference type="ARBA" id="ARBA00015804"/>
    </source>
</evidence>
<dbReference type="HAMAP" id="MF_01808">
    <property type="entry name" value="Recomb_XerC_XerD"/>
    <property type="match status" value="1"/>
</dbReference>
<dbReference type="InterPro" id="IPR013762">
    <property type="entry name" value="Integrase-like_cat_sf"/>
</dbReference>
<evidence type="ECO:0000256" key="6">
    <source>
        <dbReference type="ARBA" id="ARBA00022829"/>
    </source>
</evidence>
<dbReference type="Gene3D" id="1.10.150.130">
    <property type="match status" value="1"/>
</dbReference>
<dbReference type="InterPro" id="IPR002104">
    <property type="entry name" value="Integrase_catalytic"/>
</dbReference>
<gene>
    <name evidence="11 14" type="primary">xerC</name>
    <name evidence="14" type="ORF">G3I74_01720</name>
</gene>
<evidence type="ECO:0000256" key="11">
    <source>
        <dbReference type="HAMAP-Rule" id="MF_01808"/>
    </source>
</evidence>
<dbReference type="InterPro" id="IPR023009">
    <property type="entry name" value="Tyrosine_recombinase_XerC/XerD"/>
</dbReference>
<feature type="active site" evidence="11">
    <location>
        <position position="178"/>
    </location>
</feature>
<evidence type="ECO:0000256" key="9">
    <source>
        <dbReference type="ARBA" id="ARBA00023172"/>
    </source>
</evidence>
<dbReference type="InterPro" id="IPR050090">
    <property type="entry name" value="Tyrosine_recombinase_XerCD"/>
</dbReference>
<sequence length="305" mass="34725">MPEPAPASLSPVDRSLKAFFEQLGDSVSPATLDAYRRDLQRFGRWAEERGLSQPGDIGQADIRAFAAAEHRRGLNPRSIQRRLSALRRFFRFLRERGERKDDPTQGVRAPKVRRRLPETLDIDQIMALLEIPDDSELGVRDRAMMELFYGAGLRLSELAGLNWNQLDFGEGMIRVMGKGRKERLVPVGRHALAALGRWQSIHRTLADGCQPRIFTGLNGKPLTTRAIQKRVAYWSQRQGLDQRVHPHQLRHSFASHILESSGDLRAVQELLGHANLSTTQIYTHLDFQHLAKVYDQAHPRAKKPR</sequence>
<dbReference type="Proteomes" id="UP000484885">
    <property type="component" value="Unassembled WGS sequence"/>
</dbReference>
<comment type="subunit">
    <text evidence="11">Forms a cyclic heterotetrameric complex composed of two molecules of XerC and two molecules of XerD.</text>
</comment>
<dbReference type="PANTHER" id="PTHR30349:SF81">
    <property type="entry name" value="TYROSINE RECOMBINASE XERC"/>
    <property type="match status" value="1"/>
</dbReference>
<dbReference type="GO" id="GO:0006313">
    <property type="term" value="P:DNA transposition"/>
    <property type="evidence" value="ECO:0007669"/>
    <property type="project" value="UniProtKB-UniRule"/>
</dbReference>
<dbReference type="NCBIfam" id="TIGR02224">
    <property type="entry name" value="recomb_XerC"/>
    <property type="match status" value="1"/>
</dbReference>
<comment type="similarity">
    <text evidence="2 11">Belongs to the 'phage' integrase family. XerC subfamily.</text>
</comment>
<keyword evidence="6 11" id="KW-0159">Chromosome partition</keyword>
<dbReference type="NCBIfam" id="NF001399">
    <property type="entry name" value="PRK00283.1"/>
    <property type="match status" value="1"/>
</dbReference>
<dbReference type="EMBL" id="JAAGSC010000031">
    <property type="protein sequence ID" value="NDY94448.1"/>
    <property type="molecule type" value="Genomic_DNA"/>
</dbReference>
<evidence type="ECO:0000256" key="10">
    <source>
        <dbReference type="ARBA" id="ARBA00023306"/>
    </source>
</evidence>
<evidence type="ECO:0000256" key="2">
    <source>
        <dbReference type="ARBA" id="ARBA00006657"/>
    </source>
</evidence>
<evidence type="ECO:0000256" key="8">
    <source>
        <dbReference type="ARBA" id="ARBA00023125"/>
    </source>
</evidence>